<dbReference type="AlphaFoldDB" id="A0A0G4PY88"/>
<keyword evidence="2" id="KW-0812">Transmembrane</keyword>
<feature type="region of interest" description="Disordered" evidence="1">
    <location>
        <begin position="90"/>
        <end position="133"/>
    </location>
</feature>
<name>A0A0G4PY88_PENC3</name>
<dbReference type="EMBL" id="HG793213">
    <property type="protein sequence ID" value="CRL31163.1"/>
    <property type="molecule type" value="Genomic_DNA"/>
</dbReference>
<evidence type="ECO:0000313" key="4">
    <source>
        <dbReference type="Proteomes" id="UP000053732"/>
    </source>
</evidence>
<sequence length="275" mass="31218">MTLSDKPSNESRMHTLLADFKTSIEASDRARVSVEPTVSPQKIRRSILKSRERTSPRRDRPEDRPLKRVRFKPASGVPLEEFVPSGARAAEKSIASWPSRRKRSLRGKVKPDERQSRRNGGNSPQSMKDKDHIDALGTEVKSLKRELESMRSCRLNARSSEQDRYGYVQLPSFNSLLSIFGIALAIHPRCLREDRKYRLYYVCTQLVVGLIVLSSGGYFASKVHGFQTSFELFDSEGYFSYYKTMYYEAVGQAAFGVLAVIMSLVPFAVRALRGH</sequence>
<evidence type="ECO:0000256" key="1">
    <source>
        <dbReference type="SAM" id="MobiDB-lite"/>
    </source>
</evidence>
<dbReference type="Proteomes" id="UP000053732">
    <property type="component" value="Unassembled WGS sequence"/>
</dbReference>
<evidence type="ECO:0000256" key="2">
    <source>
        <dbReference type="SAM" id="Phobius"/>
    </source>
</evidence>
<gene>
    <name evidence="3" type="ORF">PCAMFM013_S082g000010</name>
</gene>
<evidence type="ECO:0000313" key="3">
    <source>
        <dbReference type="EMBL" id="CRL31163.1"/>
    </source>
</evidence>
<feature type="transmembrane region" description="Helical" evidence="2">
    <location>
        <begin position="249"/>
        <end position="269"/>
    </location>
</feature>
<feature type="transmembrane region" description="Helical" evidence="2">
    <location>
        <begin position="165"/>
        <end position="187"/>
    </location>
</feature>
<feature type="compositionally biased region" description="Basic and acidic residues" evidence="1">
    <location>
        <begin position="49"/>
        <end position="66"/>
    </location>
</feature>
<feature type="region of interest" description="Disordered" evidence="1">
    <location>
        <begin position="27"/>
        <end position="71"/>
    </location>
</feature>
<organism evidence="3 4">
    <name type="scientific">Penicillium camemberti (strain FM 013)</name>
    <dbReference type="NCBI Taxonomy" id="1429867"/>
    <lineage>
        <taxon>Eukaryota</taxon>
        <taxon>Fungi</taxon>
        <taxon>Dikarya</taxon>
        <taxon>Ascomycota</taxon>
        <taxon>Pezizomycotina</taxon>
        <taxon>Eurotiomycetes</taxon>
        <taxon>Eurotiomycetidae</taxon>
        <taxon>Eurotiales</taxon>
        <taxon>Aspergillaceae</taxon>
        <taxon>Penicillium</taxon>
    </lineage>
</organism>
<reference evidence="3 4" key="1">
    <citation type="journal article" date="2014" name="Nat. Commun.">
        <title>Multiple recent horizontal transfers of a large genomic region in cheese making fungi.</title>
        <authorList>
            <person name="Cheeseman K."/>
            <person name="Ropars J."/>
            <person name="Renault P."/>
            <person name="Dupont J."/>
            <person name="Gouzy J."/>
            <person name="Branca A."/>
            <person name="Abraham A.L."/>
            <person name="Ceppi M."/>
            <person name="Conseiller E."/>
            <person name="Debuchy R."/>
            <person name="Malagnac F."/>
            <person name="Goarin A."/>
            <person name="Silar P."/>
            <person name="Lacoste S."/>
            <person name="Sallet E."/>
            <person name="Bensimon A."/>
            <person name="Giraud T."/>
            <person name="Brygoo Y."/>
        </authorList>
    </citation>
    <scope>NUCLEOTIDE SEQUENCE [LARGE SCALE GENOMIC DNA]</scope>
    <source>
        <strain evidence="4">FM 013</strain>
    </source>
</reference>
<protein>
    <submittedName>
        <fullName evidence="3">Str. FM013</fullName>
    </submittedName>
</protein>
<keyword evidence="2" id="KW-1133">Transmembrane helix</keyword>
<proteinExistence type="predicted"/>
<keyword evidence="2" id="KW-0472">Membrane</keyword>
<accession>A0A0G4PY88</accession>
<keyword evidence="4" id="KW-1185">Reference proteome</keyword>
<feature type="transmembrane region" description="Helical" evidence="2">
    <location>
        <begin position="199"/>
        <end position="220"/>
    </location>
</feature>
<feature type="compositionally biased region" description="Basic residues" evidence="1">
    <location>
        <begin position="99"/>
        <end position="108"/>
    </location>
</feature>